<gene>
    <name evidence="3" type="ORF">SA2016_0530</name>
</gene>
<dbReference type="Pfam" id="PF13399">
    <property type="entry name" value="LytR_C"/>
    <property type="match status" value="1"/>
</dbReference>
<keyword evidence="1" id="KW-0472">Membrane</keyword>
<dbReference type="EMBL" id="CP014518">
    <property type="protein sequence ID" value="AMM31224.1"/>
    <property type="molecule type" value="Genomic_DNA"/>
</dbReference>
<evidence type="ECO:0000313" key="3">
    <source>
        <dbReference type="EMBL" id="AMM31224.1"/>
    </source>
</evidence>
<evidence type="ECO:0000256" key="1">
    <source>
        <dbReference type="SAM" id="Phobius"/>
    </source>
</evidence>
<dbReference type="KEGG" id="satk:SA2016_0530"/>
<sequence length="211" mass="21819">MSRRPQDLSQYHGHHVVNGTELRTQFEEEPDPSERASRKWRRIRHGIAITLLVGIVVAGAGMAWAVLSGRLALPQPASQPTVATCPAGKYDYLPPAKVAVNVLNAAGKDGLAAQIAGELKARAFAVKTVGNDRLAVAAPAVVRGGFAGEAAAFTLQRNVPGSIYVRDGRADASVDLVLGPSFKALTAPGLVDQTPGPIVCTLPTGTAGAGG</sequence>
<feature type="transmembrane region" description="Helical" evidence="1">
    <location>
        <begin position="47"/>
        <end position="67"/>
    </location>
</feature>
<proteinExistence type="predicted"/>
<organism evidence="3 4">
    <name type="scientific">Sinomonas atrocyanea</name>
    <dbReference type="NCBI Taxonomy" id="37927"/>
    <lineage>
        <taxon>Bacteria</taxon>
        <taxon>Bacillati</taxon>
        <taxon>Actinomycetota</taxon>
        <taxon>Actinomycetes</taxon>
        <taxon>Micrococcales</taxon>
        <taxon>Micrococcaceae</taxon>
        <taxon>Sinomonas</taxon>
    </lineage>
</organism>
<keyword evidence="1" id="KW-1133">Transmembrane helix</keyword>
<accession>A0A126ZXD2</accession>
<keyword evidence="1" id="KW-0812">Transmembrane</keyword>
<keyword evidence="4" id="KW-1185">Reference proteome</keyword>
<reference evidence="3 4" key="1">
    <citation type="submission" date="2016-02" db="EMBL/GenBank/DDBJ databases">
        <title>Complete genome of Sinomonas atrocyanea KCTC 3377.</title>
        <authorList>
            <person name="Kim K.M."/>
        </authorList>
    </citation>
    <scope>NUCLEOTIDE SEQUENCE [LARGE SCALE GENOMIC DNA]</scope>
    <source>
        <strain evidence="3 4">KCTC 3377</strain>
    </source>
</reference>
<name>A0A126ZXD2_9MICC</name>
<dbReference type="OrthoDB" id="4864198at2"/>
<dbReference type="RefSeq" id="WP_066494955.1">
    <property type="nucleotide sequence ID" value="NZ_BJMO01000017.1"/>
</dbReference>
<evidence type="ECO:0000259" key="2">
    <source>
        <dbReference type="Pfam" id="PF13399"/>
    </source>
</evidence>
<dbReference type="STRING" id="37927.SA2016_0530"/>
<protein>
    <recommendedName>
        <fullName evidence="2">LytR/CpsA/Psr regulator C-terminal domain-containing protein</fullName>
    </recommendedName>
</protein>
<evidence type="ECO:0000313" key="4">
    <source>
        <dbReference type="Proteomes" id="UP000070134"/>
    </source>
</evidence>
<dbReference type="Proteomes" id="UP000070134">
    <property type="component" value="Chromosome"/>
</dbReference>
<dbReference type="InterPro" id="IPR027381">
    <property type="entry name" value="LytR/CpsA/Psr_C"/>
</dbReference>
<feature type="domain" description="LytR/CpsA/Psr regulator C-terminal" evidence="2">
    <location>
        <begin position="98"/>
        <end position="182"/>
    </location>
</feature>
<dbReference type="Gene3D" id="3.30.70.2390">
    <property type="match status" value="1"/>
</dbReference>
<dbReference type="AlphaFoldDB" id="A0A126ZXD2"/>